<keyword evidence="2" id="KW-1185">Reference proteome</keyword>
<evidence type="ECO:0000313" key="1">
    <source>
        <dbReference type="EMBL" id="KAF2463756.1"/>
    </source>
</evidence>
<accession>A0ACB6QA16</accession>
<name>A0ACB6QA16_9PLEO</name>
<dbReference type="Proteomes" id="UP000799755">
    <property type="component" value="Unassembled WGS sequence"/>
</dbReference>
<protein>
    <submittedName>
        <fullName evidence="1">Uncharacterized protein</fullName>
    </submittedName>
</protein>
<comment type="caution">
    <text evidence="1">The sequence shown here is derived from an EMBL/GenBank/DDBJ whole genome shotgun (WGS) entry which is preliminary data.</text>
</comment>
<evidence type="ECO:0000313" key="2">
    <source>
        <dbReference type="Proteomes" id="UP000799755"/>
    </source>
</evidence>
<reference evidence="1" key="1">
    <citation type="journal article" date="2020" name="Stud. Mycol.">
        <title>101 Dothideomycetes genomes: a test case for predicting lifestyles and emergence of pathogens.</title>
        <authorList>
            <person name="Haridas S."/>
            <person name="Albert R."/>
            <person name="Binder M."/>
            <person name="Bloem J."/>
            <person name="Labutti K."/>
            <person name="Salamov A."/>
            <person name="Andreopoulos B."/>
            <person name="Baker S."/>
            <person name="Barry K."/>
            <person name="Bills G."/>
            <person name="Bluhm B."/>
            <person name="Cannon C."/>
            <person name="Castanera R."/>
            <person name="Culley D."/>
            <person name="Daum C."/>
            <person name="Ezra D."/>
            <person name="Gonzalez J."/>
            <person name="Henrissat B."/>
            <person name="Kuo A."/>
            <person name="Liang C."/>
            <person name="Lipzen A."/>
            <person name="Lutzoni F."/>
            <person name="Magnuson J."/>
            <person name="Mondo S."/>
            <person name="Nolan M."/>
            <person name="Ohm R."/>
            <person name="Pangilinan J."/>
            <person name="Park H.-J."/>
            <person name="Ramirez L."/>
            <person name="Alfaro M."/>
            <person name="Sun H."/>
            <person name="Tritt A."/>
            <person name="Yoshinaga Y."/>
            <person name="Zwiers L.-H."/>
            <person name="Turgeon B."/>
            <person name="Goodwin S."/>
            <person name="Spatafora J."/>
            <person name="Crous P."/>
            <person name="Grigoriev I."/>
        </authorList>
    </citation>
    <scope>NUCLEOTIDE SEQUENCE</scope>
    <source>
        <strain evidence="1">ATCC 200398</strain>
    </source>
</reference>
<proteinExistence type="predicted"/>
<dbReference type="EMBL" id="MU003547">
    <property type="protein sequence ID" value="KAF2463756.1"/>
    <property type="molecule type" value="Genomic_DNA"/>
</dbReference>
<organism evidence="1 2">
    <name type="scientific">Lindgomyces ingoldianus</name>
    <dbReference type="NCBI Taxonomy" id="673940"/>
    <lineage>
        <taxon>Eukaryota</taxon>
        <taxon>Fungi</taxon>
        <taxon>Dikarya</taxon>
        <taxon>Ascomycota</taxon>
        <taxon>Pezizomycotina</taxon>
        <taxon>Dothideomycetes</taxon>
        <taxon>Pleosporomycetidae</taxon>
        <taxon>Pleosporales</taxon>
        <taxon>Lindgomycetaceae</taxon>
        <taxon>Lindgomyces</taxon>
    </lineage>
</organism>
<sequence>MEDTIRSSSIIEPSRDGERADVAGERAVKVSLDLAGSSALLAGRNAHELEARRSIQARQQRGDGVLNPGGDRCALLAASPSSCQISKPASLPLEAQSPQDGSTWMQKMAAAKLIQLTVASAAPETTCFALLTRRYTYRAYQPGAMSREPHGTAESRARHR</sequence>
<gene>
    <name evidence="1" type="ORF">BDR25DRAFT_383371</name>
</gene>